<evidence type="ECO:0000313" key="12">
    <source>
        <dbReference type="EMBL" id="SCZ10387.1"/>
    </source>
</evidence>
<reference evidence="12 13" key="1">
    <citation type="submission" date="2016-10" db="EMBL/GenBank/DDBJ databases">
        <authorList>
            <person name="de Groot N.N."/>
        </authorList>
    </citation>
    <scope>NUCLEOTIDE SEQUENCE [LARGE SCALE GENOMIC DNA]</scope>
    <source>
        <strain evidence="12 13">CGMCC 1.7666</strain>
    </source>
</reference>
<evidence type="ECO:0000313" key="13">
    <source>
        <dbReference type="Proteomes" id="UP000199569"/>
    </source>
</evidence>
<evidence type="ECO:0000256" key="1">
    <source>
        <dbReference type="ARBA" id="ARBA00004202"/>
    </source>
</evidence>
<keyword evidence="5 12" id="KW-0762">Sugar transport</keyword>
<keyword evidence="10" id="KW-0472">Membrane</keyword>
<sequence length="507" mass="54636">MSPAIELIAINKSFGAVHANKDVNLSVERGTIHGIVGENGAGKSTLMSILYGFYEADSGEIRVSGKPTRIRSSNDAINAGIGMVHQHFMLVEPLTVVENVMLGAEGGAMLRAGEAKVRKELARLAKDYGLEIDVDATVAELSVGLQQRVEILKALYRGADTLILDEPTAVLTPPEADALFELLRSLKQQGKTVILITHKLREIMAITDRVSVMRRGEMVATVETANTSPPELAELMVGRRVLLRVEKTEKAPGAPMLEVQNLSVVDARGVLRVADASLTVHAGEIVGIAGVAGNGQSELLEAIAGMRRPVLGSVRFEGQNIGAADHNPHQMRKLGLLHVPEDRLRMGLVPAFPAFESAILGFSEEPQLGCGPILDHDRLVADLARKMEQYDVRPPAPRLKTSNFSGGNQQKIVLAREIERNPKVLLVGQPTRGVDIGAIEFIHRRLIALRDAGVGILLVSVELDEIMHLSDRILTMCGGKITGERKASETNEQDLGLLMAGVTDEAA</sequence>
<evidence type="ECO:0000256" key="9">
    <source>
        <dbReference type="ARBA" id="ARBA00022967"/>
    </source>
</evidence>
<dbReference type="InterPro" id="IPR017871">
    <property type="entry name" value="ABC_transporter-like_CS"/>
</dbReference>
<accession>A0A1G5LBU9</accession>
<dbReference type="PROSITE" id="PS00211">
    <property type="entry name" value="ABC_TRANSPORTER_1"/>
    <property type="match status" value="1"/>
</dbReference>
<evidence type="ECO:0000256" key="7">
    <source>
        <dbReference type="ARBA" id="ARBA00022741"/>
    </source>
</evidence>
<keyword evidence="9" id="KW-1278">Translocase</keyword>
<proteinExistence type="inferred from homology"/>
<feature type="domain" description="ABC transporter" evidence="11">
    <location>
        <begin position="257"/>
        <end position="503"/>
    </location>
</feature>
<dbReference type="OrthoDB" id="8430269at2"/>
<dbReference type="PANTHER" id="PTHR43790:SF4">
    <property type="entry name" value="GUANOSINE IMPORT ATP-BINDING PROTEIN NUPO"/>
    <property type="match status" value="1"/>
</dbReference>
<dbReference type="InterPro" id="IPR003439">
    <property type="entry name" value="ABC_transporter-like_ATP-bd"/>
</dbReference>
<dbReference type="PROSITE" id="PS50893">
    <property type="entry name" value="ABC_TRANSPORTER_2"/>
    <property type="match status" value="2"/>
</dbReference>
<dbReference type="GO" id="GO:0005886">
    <property type="term" value="C:plasma membrane"/>
    <property type="evidence" value="ECO:0007669"/>
    <property type="project" value="UniProtKB-SubCell"/>
</dbReference>
<name>A0A1G5LBU9_9HYPH</name>
<comment type="subcellular location">
    <subcellularLocation>
        <location evidence="1">Cell membrane</location>
        <topology evidence="1">Peripheral membrane protein</topology>
    </subcellularLocation>
</comment>
<dbReference type="GO" id="GO:0005524">
    <property type="term" value="F:ATP binding"/>
    <property type="evidence" value="ECO:0007669"/>
    <property type="project" value="UniProtKB-KW"/>
</dbReference>
<dbReference type="Pfam" id="PF00005">
    <property type="entry name" value="ABC_tran"/>
    <property type="match status" value="2"/>
</dbReference>
<dbReference type="InterPro" id="IPR003593">
    <property type="entry name" value="AAA+_ATPase"/>
</dbReference>
<keyword evidence="13" id="KW-1185">Reference proteome</keyword>
<dbReference type="FunFam" id="3.40.50.300:FF:000127">
    <property type="entry name" value="Ribose import ATP-binding protein RbsA"/>
    <property type="match status" value="1"/>
</dbReference>
<evidence type="ECO:0000256" key="5">
    <source>
        <dbReference type="ARBA" id="ARBA00022597"/>
    </source>
</evidence>
<comment type="similarity">
    <text evidence="2">Belongs to the ABC transporter superfamily.</text>
</comment>
<dbReference type="InterPro" id="IPR027417">
    <property type="entry name" value="P-loop_NTPase"/>
</dbReference>
<dbReference type="SMART" id="SM00382">
    <property type="entry name" value="AAA"/>
    <property type="match status" value="2"/>
</dbReference>
<evidence type="ECO:0000256" key="4">
    <source>
        <dbReference type="ARBA" id="ARBA00022475"/>
    </source>
</evidence>
<keyword evidence="8 12" id="KW-0067">ATP-binding</keyword>
<dbReference type="CDD" id="cd03216">
    <property type="entry name" value="ABC_Carb_Monos_I"/>
    <property type="match status" value="1"/>
</dbReference>
<gene>
    <name evidence="12" type="ORF">SAMN02927923_04151</name>
</gene>
<dbReference type="RefSeq" id="WP_091138950.1">
    <property type="nucleotide sequence ID" value="NZ_FMVJ01000016.1"/>
</dbReference>
<keyword evidence="7" id="KW-0547">Nucleotide-binding</keyword>
<dbReference type="GO" id="GO:0016887">
    <property type="term" value="F:ATP hydrolysis activity"/>
    <property type="evidence" value="ECO:0007669"/>
    <property type="project" value="InterPro"/>
</dbReference>
<keyword evidence="3" id="KW-0813">Transport</keyword>
<evidence type="ECO:0000256" key="2">
    <source>
        <dbReference type="ARBA" id="ARBA00005417"/>
    </source>
</evidence>
<keyword evidence="4" id="KW-1003">Cell membrane</keyword>
<keyword evidence="6" id="KW-0677">Repeat</keyword>
<protein>
    <submittedName>
        <fullName evidence="12">Simple sugar transport system ATP-binding protein</fullName>
    </submittedName>
</protein>
<dbReference type="Proteomes" id="UP000199569">
    <property type="component" value="Unassembled WGS sequence"/>
</dbReference>
<evidence type="ECO:0000256" key="6">
    <source>
        <dbReference type="ARBA" id="ARBA00022737"/>
    </source>
</evidence>
<evidence type="ECO:0000256" key="10">
    <source>
        <dbReference type="ARBA" id="ARBA00023136"/>
    </source>
</evidence>
<dbReference type="PANTHER" id="PTHR43790">
    <property type="entry name" value="CARBOHYDRATE TRANSPORT ATP-BINDING PROTEIN MG119-RELATED"/>
    <property type="match status" value="1"/>
</dbReference>
<evidence type="ECO:0000256" key="8">
    <source>
        <dbReference type="ARBA" id="ARBA00022840"/>
    </source>
</evidence>
<dbReference type="InterPro" id="IPR050107">
    <property type="entry name" value="ABC_carbohydrate_import_ATPase"/>
</dbReference>
<dbReference type="Gene3D" id="3.40.50.300">
    <property type="entry name" value="P-loop containing nucleotide triphosphate hydrolases"/>
    <property type="match status" value="2"/>
</dbReference>
<dbReference type="CDD" id="cd03215">
    <property type="entry name" value="ABC_Carb_Monos_II"/>
    <property type="match status" value="1"/>
</dbReference>
<evidence type="ECO:0000259" key="11">
    <source>
        <dbReference type="PROSITE" id="PS50893"/>
    </source>
</evidence>
<evidence type="ECO:0000256" key="3">
    <source>
        <dbReference type="ARBA" id="ARBA00022448"/>
    </source>
</evidence>
<dbReference type="AlphaFoldDB" id="A0A1G5LBU9"/>
<dbReference type="EMBL" id="FMVJ01000016">
    <property type="protein sequence ID" value="SCZ10387.1"/>
    <property type="molecule type" value="Genomic_DNA"/>
</dbReference>
<feature type="domain" description="ABC transporter" evidence="11">
    <location>
        <begin position="5"/>
        <end position="240"/>
    </location>
</feature>
<organism evidence="12 13">
    <name type="scientific">Microvirga guangxiensis</name>
    <dbReference type="NCBI Taxonomy" id="549386"/>
    <lineage>
        <taxon>Bacteria</taxon>
        <taxon>Pseudomonadati</taxon>
        <taxon>Pseudomonadota</taxon>
        <taxon>Alphaproteobacteria</taxon>
        <taxon>Hyphomicrobiales</taxon>
        <taxon>Methylobacteriaceae</taxon>
        <taxon>Microvirga</taxon>
    </lineage>
</organism>
<dbReference type="SUPFAM" id="SSF52540">
    <property type="entry name" value="P-loop containing nucleoside triphosphate hydrolases"/>
    <property type="match status" value="2"/>
</dbReference>
<dbReference type="STRING" id="549386.SAMN02927923_04151"/>